<sequence length="84" mass="8830">MPAPLATVEGPIVPAVHPSRRRNWRLRYRRPGGGCGHRPRIGQLRQVPAPRGSTGGNALASGSSLVTVAAVLFIFVAAVVLVLV</sequence>
<feature type="region of interest" description="Disordered" evidence="1">
    <location>
        <begin position="37"/>
        <end position="56"/>
    </location>
</feature>
<dbReference type="AlphaFoldDB" id="A0A6J4UE01"/>
<dbReference type="EMBL" id="CADCWF010000089">
    <property type="protein sequence ID" value="CAA9547411.1"/>
    <property type="molecule type" value="Genomic_DNA"/>
</dbReference>
<evidence type="ECO:0000256" key="1">
    <source>
        <dbReference type="SAM" id="MobiDB-lite"/>
    </source>
</evidence>
<organism evidence="3">
    <name type="scientific">uncultured Thermomicrobiales bacterium</name>
    <dbReference type="NCBI Taxonomy" id="1645740"/>
    <lineage>
        <taxon>Bacteria</taxon>
        <taxon>Pseudomonadati</taxon>
        <taxon>Thermomicrobiota</taxon>
        <taxon>Thermomicrobia</taxon>
        <taxon>Thermomicrobiales</taxon>
        <taxon>environmental samples</taxon>
    </lineage>
</organism>
<reference evidence="3" key="1">
    <citation type="submission" date="2020-02" db="EMBL/GenBank/DDBJ databases">
        <authorList>
            <person name="Meier V. D."/>
        </authorList>
    </citation>
    <scope>NUCLEOTIDE SEQUENCE</scope>
    <source>
        <strain evidence="3">AVDCRST_MAG59</strain>
    </source>
</reference>
<name>A0A6J4UE01_9BACT</name>
<protein>
    <submittedName>
        <fullName evidence="3">Uncharacterized protein</fullName>
    </submittedName>
</protein>
<accession>A0A6J4UE01</accession>
<feature type="transmembrane region" description="Helical" evidence="2">
    <location>
        <begin position="58"/>
        <end position="83"/>
    </location>
</feature>
<proteinExistence type="predicted"/>
<keyword evidence="2" id="KW-0472">Membrane</keyword>
<evidence type="ECO:0000256" key="2">
    <source>
        <dbReference type="SAM" id="Phobius"/>
    </source>
</evidence>
<gene>
    <name evidence="3" type="ORF">AVDCRST_MAG59-1446</name>
</gene>
<keyword evidence="2" id="KW-1133">Transmembrane helix</keyword>
<keyword evidence="2" id="KW-0812">Transmembrane</keyword>
<evidence type="ECO:0000313" key="3">
    <source>
        <dbReference type="EMBL" id="CAA9547411.1"/>
    </source>
</evidence>